<evidence type="ECO:0000313" key="2">
    <source>
        <dbReference type="EMBL" id="CAH1406704.1"/>
    </source>
</evidence>
<dbReference type="EMBL" id="OV725082">
    <property type="protein sequence ID" value="CAH1406704.1"/>
    <property type="molecule type" value="Genomic_DNA"/>
</dbReference>
<proteinExistence type="predicted"/>
<feature type="compositionally biased region" description="Polar residues" evidence="1">
    <location>
        <begin position="207"/>
        <end position="217"/>
    </location>
</feature>
<dbReference type="AlphaFoldDB" id="A0A9P0MVL9"/>
<feature type="region of interest" description="Disordered" evidence="1">
    <location>
        <begin position="118"/>
        <end position="217"/>
    </location>
</feature>
<keyword evidence="3" id="KW-1185">Reference proteome</keyword>
<organism evidence="2 3">
    <name type="scientific">Nezara viridula</name>
    <name type="common">Southern green stink bug</name>
    <name type="synonym">Cimex viridulus</name>
    <dbReference type="NCBI Taxonomy" id="85310"/>
    <lineage>
        <taxon>Eukaryota</taxon>
        <taxon>Metazoa</taxon>
        <taxon>Ecdysozoa</taxon>
        <taxon>Arthropoda</taxon>
        <taxon>Hexapoda</taxon>
        <taxon>Insecta</taxon>
        <taxon>Pterygota</taxon>
        <taxon>Neoptera</taxon>
        <taxon>Paraneoptera</taxon>
        <taxon>Hemiptera</taxon>
        <taxon>Heteroptera</taxon>
        <taxon>Panheteroptera</taxon>
        <taxon>Pentatomomorpha</taxon>
        <taxon>Pentatomoidea</taxon>
        <taxon>Pentatomidae</taxon>
        <taxon>Pentatominae</taxon>
        <taxon>Nezara</taxon>
    </lineage>
</organism>
<sequence>MSTPRPSMKLLVESGIVPRAPNQRPLTWNSLGPKLSWNFSLRKGMHFSYENRVVEENDKPVGKALPAVEDASSPKSEEIDPSLAEAVGRLERWSASVLGGGGSGRGWRRGQVRGWLGIAKTNQRSDKDAHSRQELWEAVPPKFSRTPEGHRPYSRGSTLETVYPGVGRAKAVNLQETPQSSTLHPPSHPPPPTPVDRMSARSAGTRLPTQGSTQDLT</sequence>
<protein>
    <submittedName>
        <fullName evidence="2">Uncharacterized protein</fullName>
    </submittedName>
</protein>
<evidence type="ECO:0000313" key="3">
    <source>
        <dbReference type="Proteomes" id="UP001152798"/>
    </source>
</evidence>
<reference evidence="2" key="1">
    <citation type="submission" date="2022-01" db="EMBL/GenBank/DDBJ databases">
        <authorList>
            <person name="King R."/>
        </authorList>
    </citation>
    <scope>NUCLEOTIDE SEQUENCE</scope>
</reference>
<feature type="compositionally biased region" description="Basic and acidic residues" evidence="1">
    <location>
        <begin position="123"/>
        <end position="135"/>
    </location>
</feature>
<name>A0A9P0MVL9_NEZVI</name>
<accession>A0A9P0MVL9</accession>
<dbReference type="Proteomes" id="UP001152798">
    <property type="component" value="Chromosome 6"/>
</dbReference>
<gene>
    <name evidence="2" type="ORF">NEZAVI_LOCUS14586</name>
</gene>
<evidence type="ECO:0000256" key="1">
    <source>
        <dbReference type="SAM" id="MobiDB-lite"/>
    </source>
</evidence>